<dbReference type="PANTHER" id="PTHR11073">
    <property type="entry name" value="CALRETICULIN AND CALNEXIN"/>
    <property type="match status" value="1"/>
</dbReference>
<feature type="region of interest" description="Disordered" evidence="26">
    <location>
        <begin position="491"/>
        <end position="536"/>
    </location>
</feature>
<evidence type="ECO:0000256" key="25">
    <source>
        <dbReference type="RuleBase" id="RU362126"/>
    </source>
</evidence>
<feature type="compositionally biased region" description="Acidic residues" evidence="26">
    <location>
        <begin position="319"/>
        <end position="328"/>
    </location>
</feature>
<evidence type="ECO:0000256" key="13">
    <source>
        <dbReference type="ARBA" id="ARBA00022843"/>
    </source>
</evidence>
<keyword evidence="5" id="KW-0597">Phosphoprotein</keyword>
<evidence type="ECO:0000256" key="3">
    <source>
        <dbReference type="ARBA" id="ARBA00004583"/>
    </source>
</evidence>
<dbReference type="GO" id="GO:0031966">
    <property type="term" value="C:mitochondrial membrane"/>
    <property type="evidence" value="ECO:0007669"/>
    <property type="project" value="UniProtKB-SubCell"/>
</dbReference>
<evidence type="ECO:0000256" key="12">
    <source>
        <dbReference type="ARBA" id="ARBA00022837"/>
    </source>
</evidence>
<evidence type="ECO:0000256" key="14">
    <source>
        <dbReference type="ARBA" id="ARBA00022989"/>
    </source>
</evidence>
<dbReference type="SUPFAM" id="SSF63887">
    <property type="entry name" value="P-domain of calnexin/calreticulin"/>
    <property type="match status" value="1"/>
</dbReference>
<evidence type="ECO:0000256" key="15">
    <source>
        <dbReference type="ARBA" id="ARBA00022990"/>
    </source>
</evidence>
<dbReference type="PANTHER" id="PTHR11073:SF11">
    <property type="entry name" value="CALNEXIN"/>
    <property type="match status" value="1"/>
</dbReference>
<keyword evidence="16" id="KW-0496">Mitochondrion</keyword>
<evidence type="ECO:0000256" key="20">
    <source>
        <dbReference type="ARBA" id="ARBA00023186"/>
    </source>
</evidence>
<keyword evidence="28" id="KW-1185">Reference proteome</keyword>
<keyword evidence="19 24" id="KW-1015">Disulfide bond</keyword>
<keyword evidence="13" id="KW-0832">Ubl conjugation</keyword>
<evidence type="ECO:0000256" key="18">
    <source>
        <dbReference type="ARBA" id="ARBA00023139"/>
    </source>
</evidence>
<dbReference type="SUPFAM" id="SSF49899">
    <property type="entry name" value="Concanavalin A-like lectins/glucanases"/>
    <property type="match status" value="2"/>
</dbReference>
<name>A0A665UFV3_ECHNA</name>
<evidence type="ECO:0000256" key="22">
    <source>
        <dbReference type="ARBA" id="ARBA00037453"/>
    </source>
</evidence>
<dbReference type="GO" id="GO:0006457">
    <property type="term" value="P:protein folding"/>
    <property type="evidence" value="ECO:0007669"/>
    <property type="project" value="InterPro"/>
</dbReference>
<dbReference type="FunFam" id="2.60.120.200:FF:000430">
    <property type="entry name" value="Si:ch211-274f20.2"/>
    <property type="match status" value="1"/>
</dbReference>
<evidence type="ECO:0000313" key="28">
    <source>
        <dbReference type="Proteomes" id="UP000472264"/>
    </source>
</evidence>
<reference evidence="27" key="3">
    <citation type="submission" date="2025-09" db="UniProtKB">
        <authorList>
            <consortium name="Ensembl"/>
        </authorList>
    </citation>
    <scope>IDENTIFICATION</scope>
</reference>
<keyword evidence="20 25" id="KW-0143">Chaperone</keyword>
<evidence type="ECO:0000256" key="1">
    <source>
        <dbReference type="ARBA" id="ARBA00004115"/>
    </source>
</evidence>
<evidence type="ECO:0000256" key="5">
    <source>
        <dbReference type="ARBA" id="ARBA00022553"/>
    </source>
</evidence>
<evidence type="ECO:0000256" key="23">
    <source>
        <dbReference type="ARBA" id="ARBA00040224"/>
    </source>
</evidence>
<evidence type="ECO:0000256" key="10">
    <source>
        <dbReference type="ARBA" id="ARBA00022737"/>
    </source>
</evidence>
<protein>
    <recommendedName>
        <fullName evidence="23">Calnexin</fullName>
    </recommendedName>
</protein>
<keyword evidence="12" id="KW-0106">Calcium</keyword>
<gene>
    <name evidence="27" type="primary">canx</name>
</gene>
<dbReference type="PRINTS" id="PR00626">
    <property type="entry name" value="CALRETICULIN"/>
</dbReference>
<dbReference type="Ensembl" id="ENSENLT00000018955.1">
    <property type="protein sequence ID" value="ENSENLP00000018262.1"/>
    <property type="gene ID" value="ENSENLG00000007082.1"/>
</dbReference>
<evidence type="ECO:0000313" key="27">
    <source>
        <dbReference type="Ensembl" id="ENSENLP00000018262.1"/>
    </source>
</evidence>
<keyword evidence="8 25" id="KW-0732">Signal</keyword>
<dbReference type="GO" id="GO:0036503">
    <property type="term" value="P:ERAD pathway"/>
    <property type="evidence" value="ECO:0007669"/>
    <property type="project" value="TreeGrafter"/>
</dbReference>
<feature type="compositionally biased region" description="Basic and acidic residues" evidence="26">
    <location>
        <begin position="512"/>
        <end position="521"/>
    </location>
</feature>
<reference evidence="27" key="2">
    <citation type="submission" date="2025-08" db="UniProtKB">
        <authorList>
            <consortium name="Ensembl"/>
        </authorList>
    </citation>
    <scope>IDENTIFICATION</scope>
</reference>
<keyword evidence="10" id="KW-0677">Repeat</keyword>
<keyword evidence="9" id="KW-0430">Lectin</keyword>
<keyword evidence="18" id="KW-0564">Palmitate</keyword>
<keyword evidence="6 25" id="KW-0812">Transmembrane</keyword>
<feature type="compositionally biased region" description="Acidic residues" evidence="26">
    <location>
        <begin position="301"/>
        <end position="310"/>
    </location>
</feature>
<comment type="similarity">
    <text evidence="4 25">Belongs to the calreticulin family.</text>
</comment>
<evidence type="ECO:0000256" key="16">
    <source>
        <dbReference type="ARBA" id="ARBA00023128"/>
    </source>
</evidence>
<dbReference type="AlphaFoldDB" id="A0A665UFV3"/>
<keyword evidence="21" id="KW-0449">Lipoprotein</keyword>
<dbReference type="InterPro" id="IPR013320">
    <property type="entry name" value="ConA-like_dom_sf"/>
</dbReference>
<keyword evidence="11 25" id="KW-0256">Endoplasmic reticulum</keyword>
<feature type="disulfide bond" evidence="24">
    <location>
        <begin position="171"/>
        <end position="205"/>
    </location>
</feature>
<evidence type="ECO:0000256" key="26">
    <source>
        <dbReference type="SAM" id="MobiDB-lite"/>
    </source>
</evidence>
<feature type="region of interest" description="Disordered" evidence="26">
    <location>
        <begin position="291"/>
        <end position="340"/>
    </location>
</feature>
<evidence type="ECO:0000256" key="8">
    <source>
        <dbReference type="ARBA" id="ARBA00022729"/>
    </source>
</evidence>
<keyword evidence="17 25" id="KW-0472">Membrane</keyword>
<evidence type="ECO:0000256" key="7">
    <source>
        <dbReference type="ARBA" id="ARBA00022723"/>
    </source>
</evidence>
<feature type="compositionally biased region" description="Polar residues" evidence="26">
    <location>
        <begin position="522"/>
        <end position="536"/>
    </location>
</feature>
<evidence type="ECO:0000256" key="19">
    <source>
        <dbReference type="ARBA" id="ARBA00023157"/>
    </source>
</evidence>
<feature type="signal peptide" evidence="25">
    <location>
        <begin position="1"/>
        <end position="26"/>
    </location>
</feature>
<dbReference type="GO" id="GO:0030246">
    <property type="term" value="F:carbohydrate binding"/>
    <property type="evidence" value="ECO:0007669"/>
    <property type="project" value="UniProtKB-KW"/>
</dbReference>
<dbReference type="GO" id="GO:0033162">
    <property type="term" value="C:melanosome membrane"/>
    <property type="evidence" value="ECO:0007669"/>
    <property type="project" value="UniProtKB-SubCell"/>
</dbReference>
<dbReference type="InterPro" id="IPR009033">
    <property type="entry name" value="Calreticulin/calnexin_P_dom_sf"/>
</dbReference>
<reference evidence="27" key="1">
    <citation type="submission" date="2021-04" db="EMBL/GenBank/DDBJ databases">
        <authorList>
            <consortium name="Wellcome Sanger Institute Data Sharing"/>
        </authorList>
    </citation>
    <scope>NUCLEOTIDE SEQUENCE [LARGE SCALE GENOMIC DNA]</scope>
</reference>
<dbReference type="PROSITE" id="PS00804">
    <property type="entry name" value="CALRETICULIN_2"/>
    <property type="match status" value="1"/>
</dbReference>
<feature type="chain" id="PRO_5025711028" description="Calnexin" evidence="25">
    <location>
        <begin position="27"/>
        <end position="536"/>
    </location>
</feature>
<evidence type="ECO:0000256" key="11">
    <source>
        <dbReference type="ARBA" id="ARBA00022824"/>
    </source>
</evidence>
<sequence>MDQRVGLFIFLALGLLCLSVAPVSQAQDVVDDVDVEDEDDLGLAGAEDELDGELQEEAPPAHKTPTPKVTYKAPEPMGEHFFAKSFDRGTLDGWILSNAKKDDTDEEIAKYDGKWAVEEMKDSKLPGDKGLVLKSRAKHHAISAQMLRPFTFDTRPLIIQYEVNFQAGIDCGGAYVKLLTQTPELNLDQFVDKTPYTIMFGPDKCGEDYKLHFIFRHKNPKTGEFEEKHAKKPEADLRMYYTDKKTHLYTLGNTLTHTRSCSVCLCVSVHLCPFLCITVPLSVPQTRTQIPDEDAVKPDGWLDDEPEYIGDPDAVKPEDWDEDMDGEWEAPQIPNPACETAPGCGPWKRPMIDNPSYKGKWKPPMIDNPSYQGVWKPRKIPNPGYFEDLQPFKMTPFSAVGLELWSMTSDIFFDNFFITDDRNTADRWAADGWGLKKAAEGAAEPGLAAQMLSAAEERPWLWVVYILTVVLPLVLIIVFCCTGKTNAASPAEYKKTDAPQPDVKEEEEEAEEKGGPGEHDQVSGSSSPNYCRSTLV</sequence>
<dbReference type="GO" id="GO:0005509">
    <property type="term" value="F:calcium ion binding"/>
    <property type="evidence" value="ECO:0007669"/>
    <property type="project" value="InterPro"/>
</dbReference>
<dbReference type="Pfam" id="PF00262">
    <property type="entry name" value="Calreticulin"/>
    <property type="match status" value="2"/>
</dbReference>
<evidence type="ECO:0000256" key="24">
    <source>
        <dbReference type="PIRSR" id="PIRSR601580-3"/>
    </source>
</evidence>
<dbReference type="GO" id="GO:0005789">
    <property type="term" value="C:endoplasmic reticulum membrane"/>
    <property type="evidence" value="ECO:0007669"/>
    <property type="project" value="UniProtKB-SubCell"/>
</dbReference>
<dbReference type="FunFam" id="2.10.250.10:FF:000001">
    <property type="entry name" value="Calnexin homolog"/>
    <property type="match status" value="1"/>
</dbReference>
<dbReference type="PROSITE" id="PS00805">
    <property type="entry name" value="CALRETICULIN_REPEAT"/>
    <property type="match status" value="1"/>
</dbReference>
<dbReference type="Proteomes" id="UP000472264">
    <property type="component" value="Chromosome 10"/>
</dbReference>
<dbReference type="InterPro" id="IPR001580">
    <property type="entry name" value="Calret/calnex"/>
</dbReference>
<evidence type="ECO:0000256" key="21">
    <source>
        <dbReference type="ARBA" id="ARBA00023288"/>
    </source>
</evidence>
<comment type="function">
    <text evidence="22">Calcium-binding protein that interacts with newly synthesized monoglucosylated glycoproteins in the endoplasmic reticulum. It may act in assisting protein assembly and/or in the retention within the ER of unassembled protein subunits. It seems to play a major role in the quality control apparatus of the ER by the retention of incorrectly folded proteins. Associated with partial T-cell antigen receptor complexes that escape the ER of immature thymocytes, it may function as a signaling complex regulating thymocyte maturation. Additionally it may play a role in receptor-mediated endocytosis at the synapse.</text>
</comment>
<dbReference type="GO" id="GO:0051082">
    <property type="term" value="F:unfolded protein binding"/>
    <property type="evidence" value="ECO:0007669"/>
    <property type="project" value="InterPro"/>
</dbReference>
<keyword evidence="7" id="KW-0479">Metal-binding</keyword>
<dbReference type="Gene3D" id="2.60.120.200">
    <property type="match status" value="2"/>
</dbReference>
<dbReference type="Gene3D" id="2.10.250.10">
    <property type="entry name" value="Calreticulin/calnexin, P domain"/>
    <property type="match status" value="1"/>
</dbReference>
<evidence type="ECO:0000256" key="2">
    <source>
        <dbReference type="ARBA" id="ARBA00004573"/>
    </source>
</evidence>
<evidence type="ECO:0000256" key="9">
    <source>
        <dbReference type="ARBA" id="ARBA00022734"/>
    </source>
</evidence>
<keyword evidence="15" id="KW-0007">Acetylation</keyword>
<evidence type="ECO:0000256" key="4">
    <source>
        <dbReference type="ARBA" id="ARBA00010983"/>
    </source>
</evidence>
<keyword evidence="14 25" id="KW-1133">Transmembrane helix</keyword>
<proteinExistence type="inferred from homology"/>
<feature type="transmembrane region" description="Helical" evidence="25">
    <location>
        <begin position="460"/>
        <end position="481"/>
    </location>
</feature>
<dbReference type="InterPro" id="IPR018124">
    <property type="entry name" value="Calret/calnex_CS"/>
</dbReference>
<evidence type="ECO:0000256" key="6">
    <source>
        <dbReference type="ARBA" id="ARBA00022692"/>
    </source>
</evidence>
<evidence type="ECO:0000256" key="17">
    <source>
        <dbReference type="ARBA" id="ARBA00023136"/>
    </source>
</evidence>
<accession>A0A665UFV3</accession>
<organism evidence="27 28">
    <name type="scientific">Echeneis naucrates</name>
    <name type="common">Live sharksucker</name>
    <dbReference type="NCBI Taxonomy" id="173247"/>
    <lineage>
        <taxon>Eukaryota</taxon>
        <taxon>Metazoa</taxon>
        <taxon>Chordata</taxon>
        <taxon>Craniata</taxon>
        <taxon>Vertebrata</taxon>
        <taxon>Euteleostomi</taxon>
        <taxon>Actinopterygii</taxon>
        <taxon>Neopterygii</taxon>
        <taxon>Teleostei</taxon>
        <taxon>Neoteleostei</taxon>
        <taxon>Acanthomorphata</taxon>
        <taxon>Carangaria</taxon>
        <taxon>Carangiformes</taxon>
        <taxon>Echeneidae</taxon>
        <taxon>Echeneis</taxon>
    </lineage>
</organism>
<comment type="subcellular location">
    <subcellularLocation>
        <location evidence="1">Endoplasmic reticulum membrane</location>
        <topology evidence="1">Single-pass type I membrane protein</topology>
    </subcellularLocation>
    <subcellularLocation>
        <location evidence="2">Melanosome membrane</location>
        <topology evidence="2">Single-pass type I membrane protein</topology>
    </subcellularLocation>
    <subcellularLocation>
        <location evidence="3">Mitochondrion membrane</location>
        <topology evidence="3">Single-pass type I membrane protein</topology>
    </subcellularLocation>
</comment>